<evidence type="ECO:0000256" key="2">
    <source>
        <dbReference type="ARBA" id="ARBA00022649"/>
    </source>
</evidence>
<accession>A0A7C9V8A8</accession>
<keyword evidence="4" id="KW-1185">Reference proteome</keyword>
<gene>
    <name evidence="3" type="ORF">G6N74_19730</name>
</gene>
<dbReference type="AlphaFoldDB" id="A0A7C9V8A8"/>
<evidence type="ECO:0000313" key="3">
    <source>
        <dbReference type="EMBL" id="NGN43305.1"/>
    </source>
</evidence>
<dbReference type="Proteomes" id="UP000481252">
    <property type="component" value="Unassembled WGS sequence"/>
</dbReference>
<dbReference type="Pfam" id="PF05016">
    <property type="entry name" value="ParE_toxin"/>
    <property type="match status" value="1"/>
</dbReference>
<dbReference type="RefSeq" id="WP_165119702.1">
    <property type="nucleotide sequence ID" value="NZ_JAAKZG010000009.1"/>
</dbReference>
<comment type="caution">
    <text evidence="3">The sequence shown here is derived from an EMBL/GenBank/DDBJ whole genome shotgun (WGS) entry which is preliminary data.</text>
</comment>
<reference evidence="3 4" key="1">
    <citation type="submission" date="2020-02" db="EMBL/GenBank/DDBJ databases">
        <title>Genome sequence of the type strain CGMCC 1.15528 of Mesorhizobium zhangyense.</title>
        <authorList>
            <person name="Gao J."/>
            <person name="Sun J."/>
        </authorList>
    </citation>
    <scope>NUCLEOTIDE SEQUENCE [LARGE SCALE GENOMIC DNA]</scope>
    <source>
        <strain evidence="3 4">CGMCC 1.15528</strain>
    </source>
</reference>
<dbReference type="EMBL" id="JAAKZG010000009">
    <property type="protein sequence ID" value="NGN43305.1"/>
    <property type="molecule type" value="Genomic_DNA"/>
</dbReference>
<keyword evidence="2" id="KW-1277">Toxin-antitoxin system</keyword>
<name>A0A7C9V8A8_9HYPH</name>
<sequence>MAEVRIVRSPAAEDDLIDIWCGIAPDNPVAADRFLDSIAVKIKQLATFPDSGPLRPDIAPDARALTVRNYLVLYRHTGTHIEIVRVVHGARDLTALL</sequence>
<dbReference type="InterPro" id="IPR007712">
    <property type="entry name" value="RelE/ParE_toxin"/>
</dbReference>
<dbReference type="Gene3D" id="3.30.2310.20">
    <property type="entry name" value="RelE-like"/>
    <property type="match status" value="1"/>
</dbReference>
<proteinExistence type="inferred from homology"/>
<evidence type="ECO:0000313" key="4">
    <source>
        <dbReference type="Proteomes" id="UP000481252"/>
    </source>
</evidence>
<dbReference type="InterPro" id="IPR035093">
    <property type="entry name" value="RelE/ParE_toxin_dom_sf"/>
</dbReference>
<dbReference type="PANTHER" id="PTHR33755">
    <property type="entry name" value="TOXIN PARE1-RELATED"/>
    <property type="match status" value="1"/>
</dbReference>
<dbReference type="InterPro" id="IPR051803">
    <property type="entry name" value="TA_system_RelE-like_toxin"/>
</dbReference>
<organism evidence="3 4">
    <name type="scientific">Mesorhizobium zhangyense</name>
    <dbReference type="NCBI Taxonomy" id="1776730"/>
    <lineage>
        <taxon>Bacteria</taxon>
        <taxon>Pseudomonadati</taxon>
        <taxon>Pseudomonadota</taxon>
        <taxon>Alphaproteobacteria</taxon>
        <taxon>Hyphomicrobiales</taxon>
        <taxon>Phyllobacteriaceae</taxon>
        <taxon>Mesorhizobium</taxon>
    </lineage>
</organism>
<comment type="similarity">
    <text evidence="1">Belongs to the RelE toxin family.</text>
</comment>
<evidence type="ECO:0000256" key="1">
    <source>
        <dbReference type="ARBA" id="ARBA00006226"/>
    </source>
</evidence>
<protein>
    <submittedName>
        <fullName evidence="3">Type II toxin-antitoxin system RelE/ParE family toxin</fullName>
    </submittedName>
</protein>